<protein>
    <submittedName>
        <fullName evidence="2">Uncharacterized protein</fullName>
    </submittedName>
</protein>
<evidence type="ECO:0000256" key="1">
    <source>
        <dbReference type="SAM" id="MobiDB-lite"/>
    </source>
</evidence>
<organism evidence="2 3">
    <name type="scientific">Tetraparma gracilis</name>
    <dbReference type="NCBI Taxonomy" id="2962635"/>
    <lineage>
        <taxon>Eukaryota</taxon>
        <taxon>Sar</taxon>
        <taxon>Stramenopiles</taxon>
        <taxon>Ochrophyta</taxon>
        <taxon>Bolidophyceae</taxon>
        <taxon>Parmales</taxon>
        <taxon>Triparmaceae</taxon>
        <taxon>Tetraparma</taxon>
    </lineage>
</organism>
<sequence length="332" mass="35102">MQGTGASLGFVLLATSGRSPKEQSLALQAMSTLFLMAAQKVGARCTSVARCAALMLVIYLAVDTLQTFLYLNEDWLSPDFIQMVAIQEVFSLCKNGGILGFLAWAIGLKGCGPIPTPTNPYADPESVRLLKSKATVDSLSEIFGAVAAFAFFAAEKELVGMDGANMYNVTFAGNSNLNYISPACYSTCPSFTVNNEEKEAPASEGVEVVIGVIATVLVVRMACLKGELWFLEFMRKHFGKQGAVAPVSEVPISSKTDAGEDGDGKAPAATQRAGQKQASEAMGAAAGVFEEVSLPFLFVSFYIAVNSVAYGLRLSKWTPTSDGVAAAMFNEG</sequence>
<accession>A0ABQ6MGF4</accession>
<reference evidence="2 3" key="1">
    <citation type="journal article" date="2023" name="Commun. Biol.">
        <title>Genome analysis of Parmales, the sister group of diatoms, reveals the evolutionary specialization of diatoms from phago-mixotrophs to photoautotrophs.</title>
        <authorList>
            <person name="Ban H."/>
            <person name="Sato S."/>
            <person name="Yoshikawa S."/>
            <person name="Yamada K."/>
            <person name="Nakamura Y."/>
            <person name="Ichinomiya M."/>
            <person name="Sato N."/>
            <person name="Blanc-Mathieu R."/>
            <person name="Endo H."/>
            <person name="Kuwata A."/>
            <person name="Ogata H."/>
        </authorList>
    </citation>
    <scope>NUCLEOTIDE SEQUENCE [LARGE SCALE GENOMIC DNA]</scope>
</reference>
<dbReference type="EMBL" id="BRYB01005547">
    <property type="protein sequence ID" value="GMI25815.1"/>
    <property type="molecule type" value="Genomic_DNA"/>
</dbReference>
<comment type="caution">
    <text evidence="2">The sequence shown here is derived from an EMBL/GenBank/DDBJ whole genome shotgun (WGS) entry which is preliminary data.</text>
</comment>
<feature type="region of interest" description="Disordered" evidence="1">
    <location>
        <begin position="252"/>
        <end position="274"/>
    </location>
</feature>
<keyword evidence="3" id="KW-1185">Reference proteome</keyword>
<proteinExistence type="predicted"/>
<name>A0ABQ6MGF4_9STRA</name>
<dbReference type="Proteomes" id="UP001165060">
    <property type="component" value="Unassembled WGS sequence"/>
</dbReference>
<evidence type="ECO:0000313" key="3">
    <source>
        <dbReference type="Proteomes" id="UP001165060"/>
    </source>
</evidence>
<gene>
    <name evidence="2" type="ORF">TeGR_g6534</name>
</gene>
<evidence type="ECO:0000313" key="2">
    <source>
        <dbReference type="EMBL" id="GMI25815.1"/>
    </source>
</evidence>